<proteinExistence type="predicted"/>
<comment type="caution">
    <text evidence="3">The sequence shown here is derived from an EMBL/GenBank/DDBJ whole genome shotgun (WGS) entry which is preliminary data.</text>
</comment>
<evidence type="ECO:0000256" key="1">
    <source>
        <dbReference type="SAM" id="Phobius"/>
    </source>
</evidence>
<gene>
    <name evidence="3" type="ORF">KGM_209036</name>
</gene>
<reference evidence="3 4" key="1">
    <citation type="journal article" date="2011" name="Cell">
        <title>The monarch butterfly genome yields insights into long-distance migration.</title>
        <authorList>
            <person name="Zhan S."/>
            <person name="Merlin C."/>
            <person name="Boore J.L."/>
            <person name="Reppert S.M."/>
        </authorList>
    </citation>
    <scope>NUCLEOTIDE SEQUENCE [LARGE SCALE GENOMIC DNA]</scope>
    <source>
        <strain evidence="3">F-2</strain>
    </source>
</reference>
<dbReference type="EMBL" id="AGBW02009154">
    <property type="protein sequence ID" value="OWR51531.1"/>
    <property type="molecule type" value="Genomic_DNA"/>
</dbReference>
<dbReference type="KEGG" id="dpl:KGM_209036"/>
<feature type="transmembrane region" description="Helical" evidence="1">
    <location>
        <begin position="76"/>
        <end position="95"/>
    </location>
</feature>
<sequence length="129" mass="14728">MWNESVMFLLEILAALCAVAVCTPCLLACARRLILGDELLGGGGHRVHEAEVLGCDEPACPYYKKNIKYLMVPMRLVSYFFIIEINLWVSFVFGVDIVRMARQARGVIGFDFITWQEGCRYTFLKQKRV</sequence>
<dbReference type="AlphaFoldDB" id="A0A212FCR8"/>
<feature type="signal peptide" evidence="2">
    <location>
        <begin position="1"/>
        <end position="22"/>
    </location>
</feature>
<keyword evidence="2" id="KW-0732">Signal</keyword>
<accession>A0A212FCR8</accession>
<evidence type="ECO:0000313" key="3">
    <source>
        <dbReference type="EMBL" id="OWR51531.1"/>
    </source>
</evidence>
<evidence type="ECO:0000256" key="2">
    <source>
        <dbReference type="SAM" id="SignalP"/>
    </source>
</evidence>
<keyword evidence="1" id="KW-0472">Membrane</keyword>
<name>A0A212FCR8_DANPL</name>
<keyword evidence="1" id="KW-0812">Transmembrane</keyword>
<protein>
    <submittedName>
        <fullName evidence="3">Uncharacterized protein</fullName>
    </submittedName>
</protein>
<dbReference type="Proteomes" id="UP000007151">
    <property type="component" value="Unassembled WGS sequence"/>
</dbReference>
<keyword evidence="4" id="KW-1185">Reference proteome</keyword>
<evidence type="ECO:0000313" key="4">
    <source>
        <dbReference type="Proteomes" id="UP000007151"/>
    </source>
</evidence>
<feature type="chain" id="PRO_5011967686" evidence="2">
    <location>
        <begin position="23"/>
        <end position="129"/>
    </location>
</feature>
<keyword evidence="1" id="KW-1133">Transmembrane helix</keyword>
<dbReference type="InParanoid" id="A0A212FCR8"/>
<organism evidence="3 4">
    <name type="scientific">Danaus plexippus plexippus</name>
    <dbReference type="NCBI Taxonomy" id="278856"/>
    <lineage>
        <taxon>Eukaryota</taxon>
        <taxon>Metazoa</taxon>
        <taxon>Ecdysozoa</taxon>
        <taxon>Arthropoda</taxon>
        <taxon>Hexapoda</taxon>
        <taxon>Insecta</taxon>
        <taxon>Pterygota</taxon>
        <taxon>Neoptera</taxon>
        <taxon>Endopterygota</taxon>
        <taxon>Lepidoptera</taxon>
        <taxon>Glossata</taxon>
        <taxon>Ditrysia</taxon>
        <taxon>Papilionoidea</taxon>
        <taxon>Nymphalidae</taxon>
        <taxon>Danainae</taxon>
        <taxon>Danaini</taxon>
        <taxon>Danaina</taxon>
        <taxon>Danaus</taxon>
        <taxon>Danaus</taxon>
    </lineage>
</organism>